<evidence type="ECO:0000313" key="4">
    <source>
        <dbReference type="EMBL" id="MBB5082125.1"/>
    </source>
</evidence>
<keyword evidence="5" id="KW-1185">Reference proteome</keyword>
<dbReference type="EMBL" id="JACHIN010000012">
    <property type="protein sequence ID" value="MBB5082125.1"/>
    <property type="molecule type" value="Genomic_DNA"/>
</dbReference>
<dbReference type="PROSITE" id="PS00600">
    <property type="entry name" value="AA_TRANSFER_CLASS_3"/>
    <property type="match status" value="1"/>
</dbReference>
<keyword evidence="4" id="KW-0413">Isomerase</keyword>
<comment type="similarity">
    <text evidence="3">Belongs to the class-III pyridoxal-phosphate-dependent aminotransferase family.</text>
</comment>
<dbReference type="PANTHER" id="PTHR43713">
    <property type="entry name" value="GLUTAMATE-1-SEMIALDEHYDE 2,1-AMINOMUTASE"/>
    <property type="match status" value="1"/>
</dbReference>
<dbReference type="InterPro" id="IPR015424">
    <property type="entry name" value="PyrdxlP-dep_Trfase"/>
</dbReference>
<dbReference type="GO" id="GO:0042286">
    <property type="term" value="F:glutamate-1-semialdehyde 2,1-aminomutase activity"/>
    <property type="evidence" value="ECO:0007669"/>
    <property type="project" value="UniProtKB-EC"/>
</dbReference>
<comment type="caution">
    <text evidence="4">The sequence shown here is derived from an EMBL/GenBank/DDBJ whole genome shotgun (WGS) entry which is preliminary data.</text>
</comment>
<sequence length="433" mass="46405">MELDRPLGHAIDEAARRVLPGGVNSATRQVGAPYAFTAADGAYVSDADGHRYLDYHAAFGAVLLGHNHPAVRQAVLTALDGVDLMGLGVTPIEVELAELACELIPSAEMMITTMSGSEATVQAVRLARAVTGRSLLVKFQGCYHGWGDALARNVISKPESAYGRDPLSAGLLDSAVDATLIAEFNDLDSVRALFESHPEQIAAVFLEPIPHNVGALVPTQEFVEGLRELTRQQGALLVFDEVITGFRHALGGYQQVCGVQPDLTAFGKAMANGFPTAGLAGPRELMERFAADVLLAGTFNGHPVAAHAAIATMRHLRDNPDFYLRTHRLGQRLRDGLGEITAELDVDATVSGFGGVFVLYFGTGPVSGYRDLMRNDHAAYAAFHRRMTGKGFLMLPMALKRNHVSGAHTDADIDLTLEAARDVLKEMRADGLI</sequence>
<evidence type="ECO:0000313" key="5">
    <source>
        <dbReference type="Proteomes" id="UP000568380"/>
    </source>
</evidence>
<dbReference type="Proteomes" id="UP000568380">
    <property type="component" value="Unassembled WGS sequence"/>
</dbReference>
<dbReference type="InterPro" id="IPR015421">
    <property type="entry name" value="PyrdxlP-dep_Trfase_major"/>
</dbReference>
<name>A0A7W8A9N2_9ACTN</name>
<dbReference type="Gene3D" id="3.40.640.10">
    <property type="entry name" value="Type I PLP-dependent aspartate aminotransferase-like (Major domain)"/>
    <property type="match status" value="1"/>
</dbReference>
<keyword evidence="2 3" id="KW-0663">Pyridoxal phosphate</keyword>
<dbReference type="InterPro" id="IPR015422">
    <property type="entry name" value="PyrdxlP-dep_Trfase_small"/>
</dbReference>
<dbReference type="SUPFAM" id="SSF53383">
    <property type="entry name" value="PLP-dependent transferases"/>
    <property type="match status" value="1"/>
</dbReference>
<proteinExistence type="inferred from homology"/>
<dbReference type="CDD" id="cd00610">
    <property type="entry name" value="OAT_like"/>
    <property type="match status" value="1"/>
</dbReference>
<comment type="cofactor">
    <cofactor evidence="1">
        <name>pyridoxal 5'-phosphate</name>
        <dbReference type="ChEBI" id="CHEBI:597326"/>
    </cofactor>
</comment>
<dbReference type="GO" id="GO:0030170">
    <property type="term" value="F:pyridoxal phosphate binding"/>
    <property type="evidence" value="ECO:0007669"/>
    <property type="project" value="InterPro"/>
</dbReference>
<dbReference type="Pfam" id="PF00202">
    <property type="entry name" value="Aminotran_3"/>
    <property type="match status" value="1"/>
</dbReference>
<dbReference type="GO" id="GO:0008483">
    <property type="term" value="F:transaminase activity"/>
    <property type="evidence" value="ECO:0007669"/>
    <property type="project" value="InterPro"/>
</dbReference>
<reference evidence="4 5" key="1">
    <citation type="submission" date="2020-08" db="EMBL/GenBank/DDBJ databases">
        <title>Genomic Encyclopedia of Type Strains, Phase IV (KMG-IV): sequencing the most valuable type-strain genomes for metagenomic binning, comparative biology and taxonomic classification.</title>
        <authorList>
            <person name="Goeker M."/>
        </authorList>
    </citation>
    <scope>NUCLEOTIDE SEQUENCE [LARGE SCALE GENOMIC DNA]</scope>
    <source>
        <strain evidence="4 5">DSM 45385</strain>
    </source>
</reference>
<evidence type="ECO:0000256" key="2">
    <source>
        <dbReference type="ARBA" id="ARBA00022898"/>
    </source>
</evidence>
<protein>
    <submittedName>
        <fullName evidence="4">Glutamate-1-semialdehyde 2,1-aminomutase</fullName>
        <ecNumber evidence="4">5.4.3.8</ecNumber>
    </submittedName>
</protein>
<dbReference type="RefSeq" id="WP_221341313.1">
    <property type="nucleotide sequence ID" value="NZ_JACHIN010000012.1"/>
</dbReference>
<dbReference type="PANTHER" id="PTHR43713:SF3">
    <property type="entry name" value="GLUTAMATE-1-SEMIALDEHYDE 2,1-AMINOMUTASE 1, CHLOROPLASTIC-RELATED"/>
    <property type="match status" value="1"/>
</dbReference>
<dbReference type="EC" id="5.4.3.8" evidence="4"/>
<dbReference type="InterPro" id="IPR049704">
    <property type="entry name" value="Aminotrans_3_PPA_site"/>
</dbReference>
<evidence type="ECO:0000256" key="1">
    <source>
        <dbReference type="ARBA" id="ARBA00001933"/>
    </source>
</evidence>
<organism evidence="4 5">
    <name type="scientific">Nonomuraea endophytica</name>
    <dbReference type="NCBI Taxonomy" id="714136"/>
    <lineage>
        <taxon>Bacteria</taxon>
        <taxon>Bacillati</taxon>
        <taxon>Actinomycetota</taxon>
        <taxon>Actinomycetes</taxon>
        <taxon>Streptosporangiales</taxon>
        <taxon>Streptosporangiaceae</taxon>
        <taxon>Nonomuraea</taxon>
    </lineage>
</organism>
<gene>
    <name evidence="4" type="ORF">HNR40_007620</name>
</gene>
<dbReference type="InterPro" id="IPR005814">
    <property type="entry name" value="Aminotrans_3"/>
</dbReference>
<evidence type="ECO:0000256" key="3">
    <source>
        <dbReference type="RuleBase" id="RU003560"/>
    </source>
</evidence>
<dbReference type="Gene3D" id="3.90.1150.10">
    <property type="entry name" value="Aspartate Aminotransferase, domain 1"/>
    <property type="match status" value="1"/>
</dbReference>
<dbReference type="AlphaFoldDB" id="A0A7W8A9N2"/>
<accession>A0A7W8A9N2</accession>